<accession>G2RE69</accession>
<evidence type="ECO:0000313" key="3">
    <source>
        <dbReference type="Proteomes" id="UP000008181"/>
    </source>
</evidence>
<protein>
    <submittedName>
        <fullName evidence="2">Uncharacterized protein</fullName>
    </submittedName>
</protein>
<reference evidence="2 3" key="1">
    <citation type="journal article" date="2011" name="Nat. Biotechnol.">
        <title>Comparative genomic analysis of the thermophilic biomass-degrading fungi Myceliophthora thermophila and Thielavia terrestris.</title>
        <authorList>
            <person name="Berka R.M."/>
            <person name="Grigoriev I.V."/>
            <person name="Otillar R."/>
            <person name="Salamov A."/>
            <person name="Grimwood J."/>
            <person name="Reid I."/>
            <person name="Ishmael N."/>
            <person name="John T."/>
            <person name="Darmond C."/>
            <person name="Moisan M.-C."/>
            <person name="Henrissat B."/>
            <person name="Coutinho P.M."/>
            <person name="Lombard V."/>
            <person name="Natvig D.O."/>
            <person name="Lindquist E."/>
            <person name="Schmutz J."/>
            <person name="Lucas S."/>
            <person name="Harris P."/>
            <person name="Powlowski J."/>
            <person name="Bellemare A."/>
            <person name="Taylor D."/>
            <person name="Butler G."/>
            <person name="de Vries R.P."/>
            <person name="Allijn I.E."/>
            <person name="van den Brink J."/>
            <person name="Ushinsky S."/>
            <person name="Storms R."/>
            <person name="Powell A.J."/>
            <person name="Paulsen I.T."/>
            <person name="Elbourne L.D.H."/>
            <person name="Baker S.E."/>
            <person name="Magnuson J."/>
            <person name="LaBoissiere S."/>
            <person name="Clutterbuck A.J."/>
            <person name="Martinez D."/>
            <person name="Wogulis M."/>
            <person name="de Leon A.L."/>
            <person name="Rey M.W."/>
            <person name="Tsang A."/>
        </authorList>
    </citation>
    <scope>NUCLEOTIDE SEQUENCE [LARGE SCALE GENOMIC DNA]</scope>
    <source>
        <strain evidence="3">ATCC 38088 / NRRL 8126</strain>
    </source>
</reference>
<dbReference type="HOGENOM" id="CLU_1210518_0_0_1"/>
<keyword evidence="3" id="KW-1185">Reference proteome</keyword>
<dbReference type="Proteomes" id="UP000008181">
    <property type="component" value="Chromosome 5"/>
</dbReference>
<name>G2RE69_THETT</name>
<evidence type="ECO:0000256" key="1">
    <source>
        <dbReference type="SAM" id="MobiDB-lite"/>
    </source>
</evidence>
<feature type="compositionally biased region" description="Acidic residues" evidence="1">
    <location>
        <begin position="270"/>
        <end position="279"/>
    </location>
</feature>
<organism evidence="2 3">
    <name type="scientific">Thermothielavioides terrestris (strain ATCC 38088 / NRRL 8126)</name>
    <name type="common">Thielavia terrestris</name>
    <dbReference type="NCBI Taxonomy" id="578455"/>
    <lineage>
        <taxon>Eukaryota</taxon>
        <taxon>Fungi</taxon>
        <taxon>Dikarya</taxon>
        <taxon>Ascomycota</taxon>
        <taxon>Pezizomycotina</taxon>
        <taxon>Sordariomycetes</taxon>
        <taxon>Sordariomycetidae</taxon>
        <taxon>Sordariales</taxon>
        <taxon>Chaetomiaceae</taxon>
        <taxon>Thermothielavioides</taxon>
        <taxon>Thermothielavioides terrestris</taxon>
    </lineage>
</organism>
<sequence>MTNPEPTKPSSTLIPGRLPRQRVSRATDILLDPGGKAAQPRYAAYVRARHRFWEAFPRGGAYVRLPTPGADLECGFHALRLSMMHQLALSPDDDDDGVVAADAGGAGVGAGAGAGAGAGDQLHDQDRDSGGGGGDGGGDGGVVRIRIPTLAELRHVYRTGAVARENAAAGMDNDSWFTADQLAAVFAEWGRRYLDGSGVRCQMGYVADDGVPVMMNTPWVDTGEVGEGIVRVWVYNDGWSLRGGVGHFEGLRRPTEEELASLSEGRDEDGSGAEEDGSV</sequence>
<dbReference type="AlphaFoldDB" id="G2RE69"/>
<proteinExistence type="predicted"/>
<dbReference type="OrthoDB" id="4578295at2759"/>
<feature type="compositionally biased region" description="Gly residues" evidence="1">
    <location>
        <begin position="130"/>
        <end position="140"/>
    </location>
</feature>
<dbReference type="RefSeq" id="XP_003657234.1">
    <property type="nucleotide sequence ID" value="XM_003657186.1"/>
</dbReference>
<feature type="region of interest" description="Disordered" evidence="1">
    <location>
        <begin position="256"/>
        <end position="279"/>
    </location>
</feature>
<dbReference type="eggNOG" id="ENOG502RKEX">
    <property type="taxonomic scope" value="Eukaryota"/>
</dbReference>
<dbReference type="KEGG" id="ttt:THITE_2122750"/>
<feature type="region of interest" description="Disordered" evidence="1">
    <location>
        <begin position="112"/>
        <end position="140"/>
    </location>
</feature>
<evidence type="ECO:0000313" key="2">
    <source>
        <dbReference type="EMBL" id="AEO70898.1"/>
    </source>
</evidence>
<dbReference type="GeneID" id="11519619"/>
<dbReference type="EMBL" id="CP003013">
    <property type="protein sequence ID" value="AEO70898.1"/>
    <property type="molecule type" value="Genomic_DNA"/>
</dbReference>
<gene>
    <name evidence="2" type="ORF">THITE_2122750</name>
</gene>